<evidence type="ECO:0000313" key="8">
    <source>
        <dbReference type="EMBL" id="MFK2918042.1"/>
    </source>
</evidence>
<dbReference type="EMBL" id="JADIKD010000011">
    <property type="protein sequence ID" value="MFK2918042.1"/>
    <property type="molecule type" value="Genomic_DNA"/>
</dbReference>
<sequence length="455" mass="49289">MSQHLQRRLTPRHITFMALGMAIGAGLFLGSANAINMAGPSVLFAYLFGGVMIFIIMRALGEMAVHDPVAGSFSTYAHRYLGPFAGYLTGWNYWILMVGVGMAESTAVGIYMKQWFPDLPQWIWVFGSVAMIGALNLMAVKVYGEMEFWFTMIKVVTVVLMIIGGAGMIWLGWGNSGHPVGLGNLWQHGGWFPNGVTGMVLALPVVVFAFGGIETIGMAAGEASQPERTIPRAVNSVLWRILIFYVGALFVIMAIYPWNQLGTQGSPFVSTFAKLGISQAAGIINFVVITAALSGFNSTTFSGSRMLYSLSTKGQAPAMLSKVSTNGVPVRGVLVTLVCLIFGVLLNYLVPERIFAMMMSILAFNTVWTWAMVLIAHYSFRRKHAATAFPLRVWPLSSVACLLFLGFVVFMLGYGADTRVALYVGGMWVVVLSLGYQVFGVGKRMSLVGADAAPV</sequence>
<evidence type="ECO:0000256" key="3">
    <source>
        <dbReference type="ARBA" id="ARBA00022692"/>
    </source>
</evidence>
<feature type="transmembrane region" description="Helical" evidence="6">
    <location>
        <begin position="328"/>
        <end position="348"/>
    </location>
</feature>
<proteinExistence type="predicted"/>
<keyword evidence="9" id="KW-1185">Reference proteome</keyword>
<keyword evidence="5 6" id="KW-0472">Membrane</keyword>
<dbReference type="PANTHER" id="PTHR43495:SF7">
    <property type="entry name" value="TRANSPORT PROTEIN YIFK-RELATED"/>
    <property type="match status" value="1"/>
</dbReference>
<name>A0ABW8K566_9GAMM</name>
<feature type="transmembrane region" description="Helical" evidence="6">
    <location>
        <begin position="420"/>
        <end position="439"/>
    </location>
</feature>
<evidence type="ECO:0000256" key="4">
    <source>
        <dbReference type="ARBA" id="ARBA00022989"/>
    </source>
</evidence>
<keyword evidence="3 6" id="KW-0812">Transmembrane</keyword>
<reference evidence="8 9" key="1">
    <citation type="submission" date="2020-10" db="EMBL/GenBank/DDBJ databases">
        <title>Phylogeny of dyella-like bacteria.</title>
        <authorList>
            <person name="Fu J."/>
        </authorList>
    </citation>
    <scope>NUCLEOTIDE SEQUENCE [LARGE SCALE GENOMIC DNA]</scope>
    <source>
        <strain evidence="8 9">BB4</strain>
    </source>
</reference>
<accession>A0ABW8K566</accession>
<feature type="transmembrane region" description="Helical" evidence="6">
    <location>
        <begin position="354"/>
        <end position="380"/>
    </location>
</feature>
<protein>
    <submittedName>
        <fullName evidence="8">Amino acid permease</fullName>
    </submittedName>
</protein>
<evidence type="ECO:0000256" key="6">
    <source>
        <dbReference type="SAM" id="Phobius"/>
    </source>
</evidence>
<organism evidence="8 9">
    <name type="scientific">Dyella koreensis</name>
    <dbReference type="NCBI Taxonomy" id="311235"/>
    <lineage>
        <taxon>Bacteria</taxon>
        <taxon>Pseudomonadati</taxon>
        <taxon>Pseudomonadota</taxon>
        <taxon>Gammaproteobacteria</taxon>
        <taxon>Lysobacterales</taxon>
        <taxon>Rhodanobacteraceae</taxon>
        <taxon>Dyella</taxon>
    </lineage>
</organism>
<feature type="domain" description="Amino acid permease/ SLC12A" evidence="7">
    <location>
        <begin position="13"/>
        <end position="439"/>
    </location>
</feature>
<feature type="transmembrane region" description="Helical" evidence="6">
    <location>
        <begin position="392"/>
        <end position="414"/>
    </location>
</feature>
<dbReference type="Pfam" id="PF00324">
    <property type="entry name" value="AA_permease"/>
    <property type="match status" value="1"/>
</dbReference>
<gene>
    <name evidence="8" type="ORF">ISS97_12270</name>
</gene>
<evidence type="ECO:0000256" key="2">
    <source>
        <dbReference type="ARBA" id="ARBA00022448"/>
    </source>
</evidence>
<evidence type="ECO:0000256" key="5">
    <source>
        <dbReference type="ARBA" id="ARBA00023136"/>
    </source>
</evidence>
<feature type="transmembrane region" description="Helical" evidence="6">
    <location>
        <begin position="44"/>
        <end position="60"/>
    </location>
</feature>
<evidence type="ECO:0000313" key="9">
    <source>
        <dbReference type="Proteomes" id="UP001620408"/>
    </source>
</evidence>
<comment type="caution">
    <text evidence="8">The sequence shown here is derived from an EMBL/GenBank/DDBJ whole genome shotgun (WGS) entry which is preliminary data.</text>
</comment>
<feature type="transmembrane region" description="Helical" evidence="6">
    <location>
        <begin position="80"/>
        <end position="102"/>
    </location>
</feature>
<dbReference type="InterPro" id="IPR004841">
    <property type="entry name" value="AA-permease/SLC12A_dom"/>
</dbReference>
<dbReference type="PANTHER" id="PTHR43495">
    <property type="entry name" value="GABA PERMEASE"/>
    <property type="match status" value="1"/>
</dbReference>
<dbReference type="InterPro" id="IPR004840">
    <property type="entry name" value="Amino_acid_permease_CS"/>
</dbReference>
<feature type="transmembrane region" description="Helical" evidence="6">
    <location>
        <begin position="276"/>
        <end position="296"/>
    </location>
</feature>
<evidence type="ECO:0000256" key="1">
    <source>
        <dbReference type="ARBA" id="ARBA00004141"/>
    </source>
</evidence>
<evidence type="ECO:0000259" key="7">
    <source>
        <dbReference type="Pfam" id="PF00324"/>
    </source>
</evidence>
<feature type="transmembrane region" description="Helical" evidence="6">
    <location>
        <begin position="122"/>
        <end position="140"/>
    </location>
</feature>
<dbReference type="PIRSF" id="PIRSF006060">
    <property type="entry name" value="AA_transporter"/>
    <property type="match status" value="1"/>
</dbReference>
<keyword evidence="2" id="KW-0813">Transport</keyword>
<feature type="transmembrane region" description="Helical" evidence="6">
    <location>
        <begin position="152"/>
        <end position="171"/>
    </location>
</feature>
<keyword evidence="4 6" id="KW-1133">Transmembrane helix</keyword>
<feature type="transmembrane region" description="Helical" evidence="6">
    <location>
        <begin position="191"/>
        <end position="216"/>
    </location>
</feature>
<dbReference type="Gene3D" id="1.20.1740.10">
    <property type="entry name" value="Amino acid/polyamine transporter I"/>
    <property type="match status" value="1"/>
</dbReference>
<feature type="transmembrane region" description="Helical" evidence="6">
    <location>
        <begin position="237"/>
        <end position="256"/>
    </location>
</feature>
<comment type="subcellular location">
    <subcellularLocation>
        <location evidence="1">Membrane</location>
        <topology evidence="1">Multi-pass membrane protein</topology>
    </subcellularLocation>
</comment>
<dbReference type="PROSITE" id="PS00218">
    <property type="entry name" value="AMINO_ACID_PERMEASE_1"/>
    <property type="match status" value="1"/>
</dbReference>
<dbReference type="Proteomes" id="UP001620408">
    <property type="component" value="Unassembled WGS sequence"/>
</dbReference>
<dbReference type="RefSeq" id="WP_379983798.1">
    <property type="nucleotide sequence ID" value="NZ_JADIKD010000011.1"/>
</dbReference>